<dbReference type="Proteomes" id="UP000316252">
    <property type="component" value="Unassembled WGS sequence"/>
</dbReference>
<dbReference type="SUPFAM" id="SSF55729">
    <property type="entry name" value="Acyl-CoA N-acyltransferases (Nat)"/>
    <property type="match status" value="1"/>
</dbReference>
<reference evidence="2 3" key="1">
    <citation type="submission" date="2019-06" db="EMBL/GenBank/DDBJ databases">
        <authorList>
            <person name="Li F."/>
        </authorList>
    </citation>
    <scope>NUCLEOTIDE SEQUENCE [LARGE SCALE GENOMIC DNA]</scope>
    <source>
        <strain evidence="2 3">10F1D-1</strain>
    </source>
</reference>
<dbReference type="Gene3D" id="3.40.630.30">
    <property type="match status" value="1"/>
</dbReference>
<dbReference type="InterPro" id="IPR000182">
    <property type="entry name" value="GNAT_dom"/>
</dbReference>
<gene>
    <name evidence="2" type="ORF">FJ657_02000</name>
</gene>
<sequence>MSADEDLELLDRPPTAIEHRELFDAVGWGDHMTDHERDVSLRASVVGVIARSRGQTVGMARVLGDGIHYFGVHDVVVHPDRQGEQIAERLLERLIQLVTERAGARARLELFASDEAVELYRGFGFTERGPLGMSRAVHLGVR</sequence>
<dbReference type="AlphaFoldDB" id="A0A506Y8F9"/>
<dbReference type="OrthoDB" id="3190820at2"/>
<dbReference type="PROSITE" id="PS51186">
    <property type="entry name" value="GNAT"/>
    <property type="match status" value="1"/>
</dbReference>
<dbReference type="RefSeq" id="WP_141162005.1">
    <property type="nucleotide sequence ID" value="NZ_VHQG01000001.1"/>
</dbReference>
<keyword evidence="2" id="KW-0808">Transferase</keyword>
<dbReference type="CDD" id="cd04301">
    <property type="entry name" value="NAT_SF"/>
    <property type="match status" value="1"/>
</dbReference>
<proteinExistence type="predicted"/>
<dbReference type="EMBL" id="VHQG01000001">
    <property type="protein sequence ID" value="TPW77477.1"/>
    <property type="molecule type" value="Genomic_DNA"/>
</dbReference>
<dbReference type="GO" id="GO:0008080">
    <property type="term" value="F:N-acetyltransferase activity"/>
    <property type="evidence" value="ECO:0007669"/>
    <property type="project" value="TreeGrafter"/>
</dbReference>
<accession>A0A506Y8F9</accession>
<dbReference type="InterPro" id="IPR016181">
    <property type="entry name" value="Acyl_CoA_acyltransferase"/>
</dbReference>
<evidence type="ECO:0000313" key="2">
    <source>
        <dbReference type="EMBL" id="TPW77477.1"/>
    </source>
</evidence>
<dbReference type="PANTHER" id="PTHR13355:SF15">
    <property type="entry name" value="GCN5-RELATED N-ACETYLTRANSFERASE 3, CHLOROPLASTIC"/>
    <property type="match status" value="1"/>
</dbReference>
<dbReference type="InterPro" id="IPR039143">
    <property type="entry name" value="GNPNAT1-like"/>
</dbReference>
<evidence type="ECO:0000313" key="3">
    <source>
        <dbReference type="Proteomes" id="UP000316252"/>
    </source>
</evidence>
<feature type="domain" description="N-acetyltransferase" evidence="1">
    <location>
        <begin position="7"/>
        <end position="142"/>
    </location>
</feature>
<organism evidence="2 3">
    <name type="scientific">Schumannella soli</name>
    <dbReference type="NCBI Taxonomy" id="2590779"/>
    <lineage>
        <taxon>Bacteria</taxon>
        <taxon>Bacillati</taxon>
        <taxon>Actinomycetota</taxon>
        <taxon>Actinomycetes</taxon>
        <taxon>Micrococcales</taxon>
        <taxon>Microbacteriaceae</taxon>
        <taxon>Schumannella</taxon>
    </lineage>
</organism>
<dbReference type="PANTHER" id="PTHR13355">
    <property type="entry name" value="GLUCOSAMINE 6-PHOSPHATE N-ACETYLTRANSFERASE"/>
    <property type="match status" value="1"/>
</dbReference>
<keyword evidence="3" id="KW-1185">Reference proteome</keyword>
<evidence type="ECO:0000259" key="1">
    <source>
        <dbReference type="PROSITE" id="PS51186"/>
    </source>
</evidence>
<dbReference type="Pfam" id="PF13673">
    <property type="entry name" value="Acetyltransf_10"/>
    <property type="match status" value="1"/>
</dbReference>
<name>A0A506Y8F9_9MICO</name>
<protein>
    <submittedName>
        <fullName evidence="2">GNAT family N-acetyltransferase</fullName>
    </submittedName>
</protein>
<comment type="caution">
    <text evidence="2">The sequence shown here is derived from an EMBL/GenBank/DDBJ whole genome shotgun (WGS) entry which is preliminary data.</text>
</comment>